<sequence length="281" mass="30901">MPIDAYNVILYSVQNKTEQLGKMMKKTLIALLTLTAAGSAFAGDTYIRNGNIYNNEGGWNVEAGVAQGSDLFKAQKHNTAPILNGGYHGDDFNADLSGINYRFFGNTNELINMSAYLVGSGVMRDGDTAKSLKGTDKRRFAVDLGLNADFTLDQNNVISTYLQHDISGAYKGYLAGATYFHIMKFGSVDFVPFANLTYQSEDYVDYYFGVKQREANANRKAYKGDSTVSYGVGYKLVMPINDNWQVSQMTQYTRLGSGISDSSIVDSANQWVVGASVSYNF</sequence>
<reference evidence="7 8" key="1">
    <citation type="journal article" date="2015" name="Genome Announc.">
        <title>Complete genome sequence of Vibrio alginolyticus ATCC 17749.</title>
        <authorList>
            <person name="Liu X.F."/>
            <person name="Cao Y."/>
            <person name="Zhang H.L."/>
            <person name="Chen Y.J."/>
            <person name="Hu C.J."/>
        </authorList>
    </citation>
    <scope>NUCLEOTIDE SEQUENCE [LARGE SCALE GENOMIC DNA]</scope>
    <source>
        <strain evidence="8">ATCC 17749 / DSM 2171 / NBRC 15630 / NCIMB 1903 / NCTC 12160 / XII-53</strain>
    </source>
</reference>
<protein>
    <submittedName>
        <fullName evidence="7">Putative outer membrane protein OmpV</fullName>
    </submittedName>
</protein>
<dbReference type="InterPro" id="IPR010583">
    <property type="entry name" value="MipA"/>
</dbReference>
<dbReference type="GO" id="GO:0009252">
    <property type="term" value="P:peptidoglycan biosynthetic process"/>
    <property type="evidence" value="ECO:0007669"/>
    <property type="project" value="TreeGrafter"/>
</dbReference>
<comment type="subcellular location">
    <subcellularLocation>
        <location evidence="1">Cell outer membrane</location>
    </subcellularLocation>
</comment>
<evidence type="ECO:0000256" key="2">
    <source>
        <dbReference type="ARBA" id="ARBA00005722"/>
    </source>
</evidence>
<gene>
    <name evidence="7" type="ORF">N646_3744</name>
</gene>
<keyword evidence="3 6" id="KW-0732">Signal</keyword>
<evidence type="ECO:0000313" key="7">
    <source>
        <dbReference type="EMBL" id="AGV19553.1"/>
    </source>
</evidence>
<keyword evidence="5" id="KW-0998">Cell outer membrane</keyword>
<feature type="chain" id="PRO_5014179807" evidence="6">
    <location>
        <begin position="43"/>
        <end position="281"/>
    </location>
</feature>
<name>A0A2I3CNM6_VIBAX</name>
<dbReference type="PANTHER" id="PTHR38776:SF1">
    <property type="entry name" value="MLTA-INTERACTING PROTEIN-RELATED"/>
    <property type="match status" value="1"/>
</dbReference>
<dbReference type="InterPro" id="IPR054915">
    <property type="entry name" value="OmpV"/>
</dbReference>
<dbReference type="HOGENOM" id="CLU_063465_1_1_6"/>
<proteinExistence type="inferred from homology"/>
<dbReference type="EMBL" id="CP006719">
    <property type="protein sequence ID" value="AGV19553.1"/>
    <property type="molecule type" value="Genomic_DNA"/>
</dbReference>
<comment type="similarity">
    <text evidence="2">Belongs to the MipA/OmpV family.</text>
</comment>
<evidence type="ECO:0000256" key="3">
    <source>
        <dbReference type="ARBA" id="ARBA00022729"/>
    </source>
</evidence>
<feature type="signal peptide" evidence="6">
    <location>
        <begin position="1"/>
        <end position="42"/>
    </location>
</feature>
<dbReference type="GO" id="GO:0009279">
    <property type="term" value="C:cell outer membrane"/>
    <property type="evidence" value="ECO:0007669"/>
    <property type="project" value="UniProtKB-SubCell"/>
</dbReference>
<evidence type="ECO:0000256" key="1">
    <source>
        <dbReference type="ARBA" id="ARBA00004442"/>
    </source>
</evidence>
<dbReference type="Pfam" id="PF06629">
    <property type="entry name" value="MipA"/>
    <property type="match status" value="1"/>
</dbReference>
<keyword evidence="4" id="KW-0472">Membrane</keyword>
<accession>A0A2I3CNM6</accession>
<dbReference type="AlphaFoldDB" id="A0A2I3CNM6"/>
<evidence type="ECO:0000256" key="4">
    <source>
        <dbReference type="ARBA" id="ARBA00023136"/>
    </source>
</evidence>
<dbReference type="KEGG" id="vag:N646_3744"/>
<dbReference type="PANTHER" id="PTHR38776">
    <property type="entry name" value="MLTA-INTERACTING PROTEIN-RELATED"/>
    <property type="match status" value="1"/>
</dbReference>
<evidence type="ECO:0000313" key="8">
    <source>
        <dbReference type="Proteomes" id="UP000016714"/>
    </source>
</evidence>
<evidence type="ECO:0000256" key="6">
    <source>
        <dbReference type="SAM" id="SignalP"/>
    </source>
</evidence>
<dbReference type="NCBIfam" id="NF045789">
    <property type="entry name" value="OmpVVibrio"/>
    <property type="match status" value="1"/>
</dbReference>
<organism evidence="7 8">
    <name type="scientific">Vibrio alginolyticus (strain ATCC 17749 / DSM 2171 / NBRC 15630 / NCIMB 1903 / NCTC 12160 / XII-53)</name>
    <dbReference type="NCBI Taxonomy" id="1219076"/>
    <lineage>
        <taxon>Bacteria</taxon>
        <taxon>Pseudomonadati</taxon>
        <taxon>Pseudomonadota</taxon>
        <taxon>Gammaproteobacteria</taxon>
        <taxon>Vibrionales</taxon>
        <taxon>Vibrionaceae</taxon>
        <taxon>Vibrio</taxon>
    </lineage>
</organism>
<dbReference type="Proteomes" id="UP000016714">
    <property type="component" value="Chromosome 2"/>
</dbReference>
<evidence type="ECO:0000256" key="5">
    <source>
        <dbReference type="ARBA" id="ARBA00023237"/>
    </source>
</evidence>